<keyword evidence="4 7" id="KW-0863">Zinc-finger</keyword>
<feature type="domain" description="C2H2-type" evidence="9">
    <location>
        <begin position="219"/>
        <end position="247"/>
    </location>
</feature>
<sequence length="600" mass="68038">MIPDDQRIQRSSNEKAQIASGAVLLMTTLAPNGVYQTLFTGQNQGGDVLMNLDISNAHENPGSESYVQQVCSVVISQENPITTDVSNELKVSEAISGGQGGRFECSYCHKNYFSESNLQLHLDVAHRGLRRFQCNFCGKSYTKGFLLKAHVKSVHENIRDVTCTVCQKAFSKRSVMRRHMKSVHAEKKDFHCNLCPKQFTEKKNLQMHINALHKGLRPHQCDDCLKEFARKCDLLRHSNSVHRDSKPYMCPLCNKGFPQKWYFERHVASVHKKTPFPISFMVPRQQTQQQQQQSQQPQAQQQHQQTLQSQQEQQALQDMLQHQQEQQQQQQQQQQQHLFHQQQLTVLQTQPHSQQVNLPMGTIIATPGSVQNAMPSGTQVMMVAPGVNMPMPAFFFQPQQATPCPTNQYKFTVSSNCATTSATFITSPFGVSHIPVKPITLNPTQIAVTATTTASPARPSKEYQCATCSKVYPRRQSLQAHIIQVHTDKKPYECNVCHKGFVRRWDFYRHVNSVHFDNATTAIGSDKLEEYVAWMRGRRSSLDISWECLNAVRPDLAKVKTESDGHPQQSTQITLKPEQINHYLLGTEVTAVDTSDINNL</sequence>
<name>A0AA85JTK4_TRIRE</name>
<feature type="compositionally biased region" description="Low complexity" evidence="8">
    <location>
        <begin position="285"/>
        <end position="310"/>
    </location>
</feature>
<dbReference type="PROSITE" id="PS50157">
    <property type="entry name" value="ZINC_FINGER_C2H2_2"/>
    <property type="match status" value="8"/>
</dbReference>
<evidence type="ECO:0000256" key="5">
    <source>
        <dbReference type="ARBA" id="ARBA00022833"/>
    </source>
</evidence>
<evidence type="ECO:0000259" key="9">
    <source>
        <dbReference type="PROSITE" id="PS50157"/>
    </source>
</evidence>
<evidence type="ECO:0000313" key="11">
    <source>
        <dbReference type="WBParaSite" id="TREG1_40230.1"/>
    </source>
</evidence>
<protein>
    <recommendedName>
        <fullName evidence="9">C2H2-type domain-containing protein</fullName>
    </recommendedName>
</protein>
<reference evidence="10" key="1">
    <citation type="submission" date="2022-06" db="EMBL/GenBank/DDBJ databases">
        <authorList>
            <person name="Berger JAMES D."/>
            <person name="Berger JAMES D."/>
        </authorList>
    </citation>
    <scope>NUCLEOTIDE SEQUENCE [LARGE SCALE GENOMIC DNA]</scope>
</reference>
<feature type="domain" description="C2H2-type" evidence="9">
    <location>
        <begin position="132"/>
        <end position="160"/>
    </location>
</feature>
<dbReference type="InterPro" id="IPR036236">
    <property type="entry name" value="Znf_C2H2_sf"/>
</dbReference>
<organism evidence="10 11">
    <name type="scientific">Trichobilharzia regenti</name>
    <name type="common">Nasal bird schistosome</name>
    <dbReference type="NCBI Taxonomy" id="157069"/>
    <lineage>
        <taxon>Eukaryota</taxon>
        <taxon>Metazoa</taxon>
        <taxon>Spiralia</taxon>
        <taxon>Lophotrochozoa</taxon>
        <taxon>Platyhelminthes</taxon>
        <taxon>Trematoda</taxon>
        <taxon>Digenea</taxon>
        <taxon>Strigeidida</taxon>
        <taxon>Schistosomatoidea</taxon>
        <taxon>Schistosomatidae</taxon>
        <taxon>Trichobilharzia</taxon>
    </lineage>
</organism>
<evidence type="ECO:0000256" key="2">
    <source>
        <dbReference type="ARBA" id="ARBA00022723"/>
    </source>
</evidence>
<dbReference type="GO" id="GO:0008270">
    <property type="term" value="F:zinc ion binding"/>
    <property type="evidence" value="ECO:0007669"/>
    <property type="project" value="UniProtKB-KW"/>
</dbReference>
<evidence type="ECO:0000256" key="8">
    <source>
        <dbReference type="SAM" id="MobiDB-lite"/>
    </source>
</evidence>
<dbReference type="GO" id="GO:0005634">
    <property type="term" value="C:nucleus"/>
    <property type="evidence" value="ECO:0007669"/>
    <property type="project" value="UniProtKB-SubCell"/>
</dbReference>
<dbReference type="SMART" id="SM00355">
    <property type="entry name" value="ZnF_C2H2"/>
    <property type="match status" value="8"/>
</dbReference>
<accession>A0AA85JTK4</accession>
<feature type="domain" description="C2H2-type" evidence="9">
    <location>
        <begin position="463"/>
        <end position="491"/>
    </location>
</feature>
<dbReference type="WBParaSite" id="TREG1_40230.1">
    <property type="protein sequence ID" value="TREG1_40230.1"/>
    <property type="gene ID" value="TREG1_40230"/>
</dbReference>
<comment type="subcellular location">
    <subcellularLocation>
        <location evidence="1">Nucleus</location>
    </subcellularLocation>
</comment>
<evidence type="ECO:0000256" key="7">
    <source>
        <dbReference type="PROSITE-ProRule" id="PRU00042"/>
    </source>
</evidence>
<proteinExistence type="predicted"/>
<dbReference type="Proteomes" id="UP000050795">
    <property type="component" value="Unassembled WGS sequence"/>
</dbReference>
<evidence type="ECO:0000256" key="1">
    <source>
        <dbReference type="ARBA" id="ARBA00004123"/>
    </source>
</evidence>
<feature type="domain" description="C2H2-type" evidence="9">
    <location>
        <begin position="248"/>
        <end position="271"/>
    </location>
</feature>
<feature type="domain" description="C2H2-type" evidence="9">
    <location>
        <begin position="190"/>
        <end position="218"/>
    </location>
</feature>
<dbReference type="InterPro" id="IPR013087">
    <property type="entry name" value="Znf_C2H2_type"/>
</dbReference>
<dbReference type="Gene3D" id="3.30.160.60">
    <property type="entry name" value="Classic Zinc Finger"/>
    <property type="match status" value="7"/>
</dbReference>
<dbReference type="PANTHER" id="PTHR16515">
    <property type="entry name" value="PR DOMAIN ZINC FINGER PROTEIN"/>
    <property type="match status" value="1"/>
</dbReference>
<evidence type="ECO:0000256" key="6">
    <source>
        <dbReference type="ARBA" id="ARBA00023242"/>
    </source>
</evidence>
<keyword evidence="10" id="KW-1185">Reference proteome</keyword>
<keyword evidence="5" id="KW-0862">Zinc</keyword>
<keyword evidence="2" id="KW-0479">Metal-binding</keyword>
<feature type="domain" description="C2H2-type" evidence="9">
    <location>
        <begin position="103"/>
        <end position="131"/>
    </location>
</feature>
<dbReference type="SUPFAM" id="SSF57667">
    <property type="entry name" value="beta-beta-alpha zinc fingers"/>
    <property type="match status" value="4"/>
</dbReference>
<feature type="domain" description="C2H2-type" evidence="9">
    <location>
        <begin position="161"/>
        <end position="189"/>
    </location>
</feature>
<evidence type="ECO:0000256" key="4">
    <source>
        <dbReference type="ARBA" id="ARBA00022771"/>
    </source>
</evidence>
<keyword evidence="3" id="KW-0677">Repeat</keyword>
<dbReference type="PROSITE" id="PS00028">
    <property type="entry name" value="ZINC_FINGER_C2H2_1"/>
    <property type="match status" value="8"/>
</dbReference>
<dbReference type="Pfam" id="PF00096">
    <property type="entry name" value="zf-C2H2"/>
    <property type="match status" value="7"/>
</dbReference>
<reference evidence="11" key="2">
    <citation type="submission" date="2023-11" db="UniProtKB">
        <authorList>
            <consortium name="WormBaseParasite"/>
        </authorList>
    </citation>
    <scope>IDENTIFICATION</scope>
</reference>
<dbReference type="GO" id="GO:0010468">
    <property type="term" value="P:regulation of gene expression"/>
    <property type="evidence" value="ECO:0007669"/>
    <property type="project" value="TreeGrafter"/>
</dbReference>
<evidence type="ECO:0000313" key="10">
    <source>
        <dbReference type="Proteomes" id="UP000050795"/>
    </source>
</evidence>
<feature type="domain" description="C2H2-type" evidence="9">
    <location>
        <begin position="492"/>
        <end position="520"/>
    </location>
</feature>
<evidence type="ECO:0000256" key="3">
    <source>
        <dbReference type="ARBA" id="ARBA00022737"/>
    </source>
</evidence>
<feature type="region of interest" description="Disordered" evidence="8">
    <location>
        <begin position="283"/>
        <end position="310"/>
    </location>
</feature>
<dbReference type="AlphaFoldDB" id="A0AA85JTK4"/>
<dbReference type="PANTHER" id="PTHR16515:SF49">
    <property type="entry name" value="GASTRULA ZINC FINGER PROTEIN XLCGF49.1-LIKE-RELATED"/>
    <property type="match status" value="1"/>
</dbReference>
<dbReference type="InterPro" id="IPR050331">
    <property type="entry name" value="Zinc_finger"/>
</dbReference>
<keyword evidence="6" id="KW-0539">Nucleus</keyword>